<dbReference type="FunFam" id="3.30.200.20:FF:000059">
    <property type="entry name" value="S-receptor-like serine/threonine-protein kinase"/>
    <property type="match status" value="1"/>
</dbReference>
<feature type="transmembrane region" description="Helical" evidence="20">
    <location>
        <begin position="298"/>
        <end position="324"/>
    </location>
</feature>
<evidence type="ECO:0000256" key="15">
    <source>
        <dbReference type="ARBA" id="ARBA00023170"/>
    </source>
</evidence>
<dbReference type="FunFam" id="2.90.10.10:FF:000026">
    <property type="entry name" value="Serine/threonine-protein kinase"/>
    <property type="match status" value="1"/>
</dbReference>
<dbReference type="GO" id="GO:0016020">
    <property type="term" value="C:membrane"/>
    <property type="evidence" value="ECO:0007669"/>
    <property type="project" value="UniProtKB-SubCell"/>
</dbReference>
<evidence type="ECO:0000313" key="23">
    <source>
        <dbReference type="Proteomes" id="UP001163823"/>
    </source>
</evidence>
<reference evidence="22" key="1">
    <citation type="journal article" date="2023" name="Science">
        <title>Elucidation of the pathway for biosynthesis of saponin adjuvants from the soapbark tree.</title>
        <authorList>
            <person name="Reed J."/>
            <person name="Orme A."/>
            <person name="El-Demerdash A."/>
            <person name="Owen C."/>
            <person name="Martin L.B.B."/>
            <person name="Misra R.C."/>
            <person name="Kikuchi S."/>
            <person name="Rejzek M."/>
            <person name="Martin A.C."/>
            <person name="Harkess A."/>
            <person name="Leebens-Mack J."/>
            <person name="Louveau T."/>
            <person name="Stephenson M.J."/>
            <person name="Osbourn A."/>
        </authorList>
    </citation>
    <scope>NUCLEOTIDE SEQUENCE</scope>
    <source>
        <strain evidence="22">S10</strain>
    </source>
</reference>
<dbReference type="InterPro" id="IPR017441">
    <property type="entry name" value="Protein_kinase_ATP_BS"/>
</dbReference>
<evidence type="ECO:0000256" key="16">
    <source>
        <dbReference type="ARBA" id="ARBA00023180"/>
    </source>
</evidence>
<keyword evidence="6 20" id="KW-0812">Transmembrane</keyword>
<proteinExistence type="predicted"/>
<keyword evidence="5" id="KW-0808">Transferase</keyword>
<keyword evidence="10 22" id="KW-0418">Kinase</keyword>
<organism evidence="22 23">
    <name type="scientific">Quillaja saponaria</name>
    <name type="common">Soap bark tree</name>
    <dbReference type="NCBI Taxonomy" id="32244"/>
    <lineage>
        <taxon>Eukaryota</taxon>
        <taxon>Viridiplantae</taxon>
        <taxon>Streptophyta</taxon>
        <taxon>Embryophyta</taxon>
        <taxon>Tracheophyta</taxon>
        <taxon>Spermatophyta</taxon>
        <taxon>Magnoliopsida</taxon>
        <taxon>eudicotyledons</taxon>
        <taxon>Gunneridae</taxon>
        <taxon>Pentapetalae</taxon>
        <taxon>rosids</taxon>
        <taxon>fabids</taxon>
        <taxon>Fabales</taxon>
        <taxon>Quillajaceae</taxon>
        <taxon>Quillaja</taxon>
    </lineage>
</organism>
<evidence type="ECO:0000256" key="7">
    <source>
        <dbReference type="ARBA" id="ARBA00022729"/>
    </source>
</evidence>
<evidence type="ECO:0000256" key="19">
    <source>
        <dbReference type="PROSITE-ProRule" id="PRU10141"/>
    </source>
</evidence>
<keyword evidence="14" id="KW-1015">Disulfide bond</keyword>
<keyword evidence="3" id="KW-0723">Serine/threonine-protein kinase</keyword>
<dbReference type="GO" id="GO:0030246">
    <property type="term" value="F:carbohydrate binding"/>
    <property type="evidence" value="ECO:0007669"/>
    <property type="project" value="UniProtKB-KW"/>
</dbReference>
<dbReference type="Gene3D" id="2.90.10.10">
    <property type="entry name" value="Bulb-type lectin domain"/>
    <property type="match status" value="1"/>
</dbReference>
<dbReference type="Gene3D" id="1.10.510.10">
    <property type="entry name" value="Transferase(Phosphotransferase) domain 1"/>
    <property type="match status" value="1"/>
</dbReference>
<dbReference type="FunFam" id="1.10.510.10:FF:000237">
    <property type="entry name" value="G-type lectin S-receptor-like serine/threonine-protein kinase"/>
    <property type="match status" value="1"/>
</dbReference>
<feature type="domain" description="Protein kinase" evidence="21">
    <location>
        <begin position="361"/>
        <end position="633"/>
    </location>
</feature>
<keyword evidence="7" id="KW-0732">Signal</keyword>
<comment type="catalytic activity">
    <reaction evidence="18">
        <text>L-seryl-[protein] + ATP = O-phospho-L-seryl-[protein] + ADP + H(+)</text>
        <dbReference type="Rhea" id="RHEA:17989"/>
        <dbReference type="Rhea" id="RHEA-COMP:9863"/>
        <dbReference type="Rhea" id="RHEA-COMP:11604"/>
        <dbReference type="ChEBI" id="CHEBI:15378"/>
        <dbReference type="ChEBI" id="CHEBI:29999"/>
        <dbReference type="ChEBI" id="CHEBI:30616"/>
        <dbReference type="ChEBI" id="CHEBI:83421"/>
        <dbReference type="ChEBI" id="CHEBI:456216"/>
        <dbReference type="EC" id="2.7.11.1"/>
    </reaction>
</comment>
<dbReference type="Proteomes" id="UP001163823">
    <property type="component" value="Chromosome 9"/>
</dbReference>
<evidence type="ECO:0000256" key="3">
    <source>
        <dbReference type="ARBA" id="ARBA00022527"/>
    </source>
</evidence>
<dbReference type="AlphaFoldDB" id="A0AAD7LF18"/>
<evidence type="ECO:0000256" key="9">
    <source>
        <dbReference type="ARBA" id="ARBA00022741"/>
    </source>
</evidence>
<evidence type="ECO:0000256" key="17">
    <source>
        <dbReference type="ARBA" id="ARBA00047899"/>
    </source>
</evidence>
<dbReference type="SUPFAM" id="SSF56112">
    <property type="entry name" value="Protein kinase-like (PK-like)"/>
    <property type="match status" value="1"/>
</dbReference>
<dbReference type="InterPro" id="IPR051343">
    <property type="entry name" value="G-type_lectin_kinases/EP1-like"/>
</dbReference>
<evidence type="ECO:0000256" key="10">
    <source>
        <dbReference type="ARBA" id="ARBA00022777"/>
    </source>
</evidence>
<evidence type="ECO:0000256" key="20">
    <source>
        <dbReference type="SAM" id="Phobius"/>
    </source>
</evidence>
<dbReference type="KEGG" id="qsa:O6P43_023340"/>
<dbReference type="PROSITE" id="PS50011">
    <property type="entry name" value="PROTEIN_KINASE_DOM"/>
    <property type="match status" value="1"/>
</dbReference>
<evidence type="ECO:0000256" key="11">
    <source>
        <dbReference type="ARBA" id="ARBA00022840"/>
    </source>
</evidence>
<evidence type="ECO:0000256" key="13">
    <source>
        <dbReference type="ARBA" id="ARBA00023136"/>
    </source>
</evidence>
<dbReference type="PANTHER" id="PTHR47976:SF49">
    <property type="entry name" value="RECEPTOR-LIKE SERINE_THREONINE-PROTEIN KINASE"/>
    <property type="match status" value="1"/>
</dbReference>
<evidence type="ECO:0000256" key="1">
    <source>
        <dbReference type="ARBA" id="ARBA00004479"/>
    </source>
</evidence>
<accession>A0AAD7LF18</accession>
<dbReference type="GO" id="GO:0004674">
    <property type="term" value="F:protein serine/threonine kinase activity"/>
    <property type="evidence" value="ECO:0007669"/>
    <property type="project" value="UniProtKB-KW"/>
</dbReference>
<feature type="binding site" evidence="19">
    <location>
        <position position="390"/>
    </location>
    <ligand>
        <name>ATP</name>
        <dbReference type="ChEBI" id="CHEBI:30616"/>
    </ligand>
</feature>
<keyword evidence="13 20" id="KW-0472">Membrane</keyword>
<keyword evidence="12 20" id="KW-1133">Transmembrane helix</keyword>
<keyword evidence="16" id="KW-0325">Glycoprotein</keyword>
<keyword evidence="11 19" id="KW-0067">ATP-binding</keyword>
<comment type="caution">
    <text evidence="22">The sequence shown here is derived from an EMBL/GenBank/DDBJ whole genome shotgun (WGS) entry which is preliminary data.</text>
</comment>
<keyword evidence="8" id="KW-0430">Lectin</keyword>
<dbReference type="EC" id="2.7.11.1" evidence="2"/>
<dbReference type="InterPro" id="IPR036426">
    <property type="entry name" value="Bulb-type_lectin_dom_sf"/>
</dbReference>
<sequence length="646" mass="72234">MVIWQSFDFPTDTLLGGQNLSSGSSLISSMSGSDHSSGGFLLNLQRDGNLVAYPVNCSNGPEDSYGSTGTPSSDFSQLSLDKRGFLYLQGLIPFVLYISANGTYPGKIKTSIYRATLDTDGIFRLYVHHFDANTSSDLLNEWPALDNPCKVKGLCGINSYCLVKNNSAVCLCYPGFFSLNSSRKFLGCYWNHSEDGCRSTKDPTVLYNITSLENMWWADDPYSVVSMKVKDCGKSCQEDCDCGAVLYMNGTCNKYKLPLRYGRMIQNTSATAFFKVTSGSIMTPTPNSMVFFRSKTNLIFVLVLSLGSISCLCLVFVISSCYMYRQQVHRYGKLSGSANMGWAEERTLRSFSFDELVKSTDGFKEEIGRGSYGAVYRGTISGSNRTIAVKRLERVVDEGEREFRAEITAIARTYHRNLVQLLGYCIEGSRKLLVYEYMSNGSLADLLFKAEMRLIWKERVRIALDVARGILYLHDECEVCIIHCNIKPQNILMDDAWSAKIADFGLAKLLVPNQLRFTSRTERISGYLAPERQKDASISIKADIYSFGIVLLETVCCRSSINLNVSSEDEIILYSWVYDCILTGNIHKLVADDDDVDWNTLERMLKVGLWCVQEDPNLRPSMKNVMLMLEGLIEVPVPPSPALAIS</sequence>
<evidence type="ECO:0000256" key="6">
    <source>
        <dbReference type="ARBA" id="ARBA00022692"/>
    </source>
</evidence>
<dbReference type="InterPro" id="IPR011009">
    <property type="entry name" value="Kinase-like_dom_sf"/>
</dbReference>
<evidence type="ECO:0000256" key="18">
    <source>
        <dbReference type="ARBA" id="ARBA00048679"/>
    </source>
</evidence>
<dbReference type="InterPro" id="IPR000719">
    <property type="entry name" value="Prot_kinase_dom"/>
</dbReference>
<keyword evidence="15" id="KW-0675">Receptor</keyword>
<protein>
    <recommendedName>
        <fullName evidence="2">non-specific serine/threonine protein kinase</fullName>
        <ecNumber evidence="2">2.7.11.1</ecNumber>
    </recommendedName>
</protein>
<evidence type="ECO:0000256" key="14">
    <source>
        <dbReference type="ARBA" id="ARBA00023157"/>
    </source>
</evidence>
<dbReference type="PANTHER" id="PTHR47976">
    <property type="entry name" value="G-TYPE LECTIN S-RECEPTOR-LIKE SERINE/THREONINE-PROTEIN KINASE SD2-5"/>
    <property type="match status" value="1"/>
</dbReference>
<dbReference type="EMBL" id="JARAOO010000009">
    <property type="protein sequence ID" value="KAJ7956979.1"/>
    <property type="molecule type" value="Genomic_DNA"/>
</dbReference>
<evidence type="ECO:0000259" key="21">
    <source>
        <dbReference type="PROSITE" id="PS50011"/>
    </source>
</evidence>
<dbReference type="Gene3D" id="3.30.200.20">
    <property type="entry name" value="Phosphorylase Kinase, domain 1"/>
    <property type="match status" value="1"/>
</dbReference>
<comment type="catalytic activity">
    <reaction evidence="17">
        <text>L-threonyl-[protein] + ATP = O-phospho-L-threonyl-[protein] + ADP + H(+)</text>
        <dbReference type="Rhea" id="RHEA:46608"/>
        <dbReference type="Rhea" id="RHEA-COMP:11060"/>
        <dbReference type="Rhea" id="RHEA-COMP:11605"/>
        <dbReference type="ChEBI" id="CHEBI:15378"/>
        <dbReference type="ChEBI" id="CHEBI:30013"/>
        <dbReference type="ChEBI" id="CHEBI:30616"/>
        <dbReference type="ChEBI" id="CHEBI:61977"/>
        <dbReference type="ChEBI" id="CHEBI:456216"/>
        <dbReference type="EC" id="2.7.11.1"/>
    </reaction>
</comment>
<evidence type="ECO:0000256" key="2">
    <source>
        <dbReference type="ARBA" id="ARBA00012513"/>
    </source>
</evidence>
<evidence type="ECO:0000256" key="8">
    <source>
        <dbReference type="ARBA" id="ARBA00022734"/>
    </source>
</evidence>
<keyword evidence="9 19" id="KW-0547">Nucleotide-binding</keyword>
<evidence type="ECO:0000256" key="5">
    <source>
        <dbReference type="ARBA" id="ARBA00022679"/>
    </source>
</evidence>
<evidence type="ECO:0000256" key="12">
    <source>
        <dbReference type="ARBA" id="ARBA00022989"/>
    </source>
</evidence>
<dbReference type="PROSITE" id="PS00107">
    <property type="entry name" value="PROTEIN_KINASE_ATP"/>
    <property type="match status" value="1"/>
</dbReference>
<comment type="subcellular location">
    <subcellularLocation>
        <location evidence="1">Membrane</location>
        <topology evidence="1">Single-pass type I membrane protein</topology>
    </subcellularLocation>
</comment>
<evidence type="ECO:0000313" key="22">
    <source>
        <dbReference type="EMBL" id="KAJ7956979.1"/>
    </source>
</evidence>
<dbReference type="Pfam" id="PF00069">
    <property type="entry name" value="Pkinase"/>
    <property type="match status" value="1"/>
</dbReference>
<gene>
    <name evidence="22" type="ORF">O6P43_023340</name>
</gene>
<evidence type="ECO:0000256" key="4">
    <source>
        <dbReference type="ARBA" id="ARBA00022536"/>
    </source>
</evidence>
<keyword evidence="23" id="KW-1185">Reference proteome</keyword>
<name>A0AAD7LF18_QUISA</name>
<dbReference type="GO" id="GO:0005524">
    <property type="term" value="F:ATP binding"/>
    <property type="evidence" value="ECO:0007669"/>
    <property type="project" value="UniProtKB-UniRule"/>
</dbReference>
<keyword evidence="4" id="KW-0245">EGF-like domain</keyword>